<dbReference type="EMBL" id="BAABDQ010000043">
    <property type="protein sequence ID" value="GAA3607756.1"/>
    <property type="molecule type" value="Genomic_DNA"/>
</dbReference>
<evidence type="ECO:0000256" key="1">
    <source>
        <dbReference type="ARBA" id="ARBA00008812"/>
    </source>
</evidence>
<organism evidence="3 4">
    <name type="scientific">Nonomuraea rosea</name>
    <dbReference type="NCBI Taxonomy" id="638574"/>
    <lineage>
        <taxon>Bacteria</taxon>
        <taxon>Bacillati</taxon>
        <taxon>Actinomycetota</taxon>
        <taxon>Actinomycetes</taxon>
        <taxon>Streptosporangiales</taxon>
        <taxon>Streptosporangiaceae</taxon>
        <taxon>Nonomuraea</taxon>
    </lineage>
</organism>
<dbReference type="PANTHER" id="PTHR34406">
    <property type="entry name" value="PROTEIN YCEI"/>
    <property type="match status" value="1"/>
</dbReference>
<dbReference type="Gene3D" id="2.40.128.110">
    <property type="entry name" value="Lipid/polyisoprenoid-binding, YceI-like"/>
    <property type="match status" value="1"/>
</dbReference>
<dbReference type="Proteomes" id="UP001500630">
    <property type="component" value="Unassembled WGS sequence"/>
</dbReference>
<name>A0ABP6ZFX5_9ACTN</name>
<evidence type="ECO:0000313" key="4">
    <source>
        <dbReference type="Proteomes" id="UP001500630"/>
    </source>
</evidence>
<protein>
    <submittedName>
        <fullName evidence="3">YceI family protein</fullName>
    </submittedName>
</protein>
<proteinExistence type="inferred from homology"/>
<dbReference type="SMART" id="SM00867">
    <property type="entry name" value="YceI"/>
    <property type="match status" value="1"/>
</dbReference>
<comment type="similarity">
    <text evidence="1">Belongs to the UPF0312 family.</text>
</comment>
<evidence type="ECO:0000259" key="2">
    <source>
        <dbReference type="SMART" id="SM00867"/>
    </source>
</evidence>
<dbReference type="Pfam" id="PF04264">
    <property type="entry name" value="YceI"/>
    <property type="match status" value="1"/>
</dbReference>
<reference evidence="4" key="1">
    <citation type="journal article" date="2019" name="Int. J. Syst. Evol. Microbiol.">
        <title>The Global Catalogue of Microorganisms (GCM) 10K type strain sequencing project: providing services to taxonomists for standard genome sequencing and annotation.</title>
        <authorList>
            <consortium name="The Broad Institute Genomics Platform"/>
            <consortium name="The Broad Institute Genome Sequencing Center for Infectious Disease"/>
            <person name="Wu L."/>
            <person name="Ma J."/>
        </authorList>
    </citation>
    <scope>NUCLEOTIDE SEQUENCE [LARGE SCALE GENOMIC DNA]</scope>
    <source>
        <strain evidence="4">JCM 17326</strain>
    </source>
</reference>
<dbReference type="InterPro" id="IPR007372">
    <property type="entry name" value="Lipid/polyisoprenoid-bd_YceI"/>
</dbReference>
<dbReference type="RefSeq" id="WP_345575041.1">
    <property type="nucleotide sequence ID" value="NZ_BAABDQ010000043.1"/>
</dbReference>
<gene>
    <name evidence="3" type="ORF">GCM10022419_110900</name>
</gene>
<evidence type="ECO:0000313" key="3">
    <source>
        <dbReference type="EMBL" id="GAA3607756.1"/>
    </source>
</evidence>
<comment type="caution">
    <text evidence="3">The sequence shown here is derived from an EMBL/GenBank/DDBJ whole genome shotgun (WGS) entry which is preliminary data.</text>
</comment>
<sequence length="180" mass="19100">MTSTTVLPDLTGHYTLDLARTRIGFVARHTIGPAVPGQFGRFEGGAYLDGGDPSRSSAELTIQTGSLQTSNGQRDGYLRGKYLNLAGQPTITFTSSQVKQAGETTFELTGDLTIRGVTNPITVSFELTGAEHDPSGSLLVHFKGGATINRKDWGVHWAAATGLVGKTVALELDVTAIRRP</sequence>
<feature type="domain" description="Lipid/polyisoprenoid-binding YceI-like" evidence="2">
    <location>
        <begin position="13"/>
        <end position="177"/>
    </location>
</feature>
<dbReference type="SUPFAM" id="SSF101874">
    <property type="entry name" value="YceI-like"/>
    <property type="match status" value="1"/>
</dbReference>
<accession>A0ABP6ZFX5</accession>
<keyword evidence="4" id="KW-1185">Reference proteome</keyword>
<dbReference type="InterPro" id="IPR036761">
    <property type="entry name" value="TTHA0802/YceI-like_sf"/>
</dbReference>
<dbReference type="PANTHER" id="PTHR34406:SF1">
    <property type="entry name" value="PROTEIN YCEI"/>
    <property type="match status" value="1"/>
</dbReference>